<keyword evidence="20" id="KW-1185">Reference proteome</keyword>
<evidence type="ECO:0000256" key="6">
    <source>
        <dbReference type="ARBA" id="ARBA00022679"/>
    </source>
</evidence>
<dbReference type="SUPFAM" id="SSF53448">
    <property type="entry name" value="Nucleotide-diphospho-sugar transferases"/>
    <property type="match status" value="1"/>
</dbReference>
<comment type="pathway">
    <text evidence="3 16">Protein modification; protein glycosylation.</text>
</comment>
<keyword evidence="8" id="KW-0479">Metal-binding</keyword>
<reference evidence="19 20" key="1">
    <citation type="submission" date="2024-02" db="EMBL/GenBank/DDBJ databases">
        <title>Chromosome-scale genome assembly of the rough periwinkle Littorina saxatilis.</title>
        <authorList>
            <person name="De Jode A."/>
            <person name="Faria R."/>
            <person name="Formenti G."/>
            <person name="Sims Y."/>
            <person name="Smith T.P."/>
            <person name="Tracey A."/>
            <person name="Wood J.M.D."/>
            <person name="Zagrodzka Z.B."/>
            <person name="Johannesson K."/>
            <person name="Butlin R.K."/>
            <person name="Leder E.H."/>
        </authorList>
    </citation>
    <scope>NUCLEOTIDE SEQUENCE [LARGE SCALE GENOMIC DNA]</scope>
    <source>
        <strain evidence="19">Snail1</strain>
        <tissue evidence="19">Muscle</tissue>
    </source>
</reference>
<evidence type="ECO:0000256" key="12">
    <source>
        <dbReference type="ARBA" id="ARBA00023034"/>
    </source>
</evidence>
<gene>
    <name evidence="19" type="ORF">V1264_013672</name>
</gene>
<keyword evidence="14 16" id="KW-1015">Disulfide bond</keyword>
<keyword evidence="9 16" id="KW-0430">Lectin</keyword>
<keyword evidence="10" id="KW-0735">Signal-anchor</keyword>
<dbReference type="InterPro" id="IPR029044">
    <property type="entry name" value="Nucleotide-diphossugar_trans"/>
</dbReference>
<evidence type="ECO:0000256" key="4">
    <source>
        <dbReference type="ARBA" id="ARBA00005680"/>
    </source>
</evidence>
<organism evidence="19 20">
    <name type="scientific">Littorina saxatilis</name>
    <dbReference type="NCBI Taxonomy" id="31220"/>
    <lineage>
        <taxon>Eukaryota</taxon>
        <taxon>Metazoa</taxon>
        <taxon>Spiralia</taxon>
        <taxon>Lophotrochozoa</taxon>
        <taxon>Mollusca</taxon>
        <taxon>Gastropoda</taxon>
        <taxon>Caenogastropoda</taxon>
        <taxon>Littorinimorpha</taxon>
        <taxon>Littorinoidea</taxon>
        <taxon>Littorinidae</taxon>
        <taxon>Littorina</taxon>
    </lineage>
</organism>
<feature type="compositionally biased region" description="Basic and acidic residues" evidence="17">
    <location>
        <begin position="81"/>
        <end position="90"/>
    </location>
</feature>
<dbReference type="InterPro" id="IPR035992">
    <property type="entry name" value="Ricin_B-like_lectins"/>
</dbReference>
<dbReference type="GO" id="GO:0000139">
    <property type="term" value="C:Golgi membrane"/>
    <property type="evidence" value="ECO:0007669"/>
    <property type="project" value="UniProtKB-SubCell"/>
</dbReference>
<dbReference type="Proteomes" id="UP001374579">
    <property type="component" value="Unassembled WGS sequence"/>
</dbReference>
<feature type="compositionally biased region" description="Basic and acidic residues" evidence="17">
    <location>
        <begin position="97"/>
        <end position="112"/>
    </location>
</feature>
<dbReference type="InterPro" id="IPR000772">
    <property type="entry name" value="Ricin_B_lectin"/>
</dbReference>
<comment type="caution">
    <text evidence="19">The sequence shown here is derived from an EMBL/GenBank/DDBJ whole genome shotgun (WGS) entry which is preliminary data.</text>
</comment>
<sequence length="687" mass="78123">MLELDIGSKHSDYLTKKGYRRHLPHISRFSQRIRSATTDREESITDNPFVYGNIVYAHSTSKTEKNTKALTNASRATIDTEHSLDKRTEHTSWSNIRHVDTHERRSTDHKDIPPQQIARTERFRQSTVSKQERKKSLVGPTPSISKSNVDNAVVHNANLGWKPPPNAGENGTGVAMVTSQLIREQLIQMEDGYKKYGFNEFVSNAISLHRSLPPRYNEQECRSIQYRSDLPDASVVIIFYNEALSALLRTVHSVLDRSPPHLLRQVVLVDDFSNLADLGAPLDDYVSRLGKVSVVRATSREGLIRARLLGLRHVTATTVVFLDSHCECAEGWLEPLLSRIAENASHVVVPRIHSIDSKTFEYKQTNLDKLYVGTFQWNLLFSWMPVQPAEKRRRKSSVDPVRSPTMAGGLFAIDRDYFYKLGTYDPGMKIWGGENLELSFKIWMCDGTLEMIPCSNVGHVFRSRSPYGSGNNIATNLARLAAVWLDDYRVYFEQDKFSYKPENVGDVSERQELRRRLKCHSFGWYMKHVLPEKYLPADLVAHGQITNKLYNVTINMFAGNLSVTIINDEKRFSYMPTEWSMYIGQATIFRGDYCWDADQATAAVVLQKCHDNGGSQTWTYFPGLQRLHHLSSGRCVQLAEDAKLAQGFKVVLSLCNHGNPSQRWLWDKSPVLGPSWRKDEAAGIPVL</sequence>
<evidence type="ECO:0000256" key="3">
    <source>
        <dbReference type="ARBA" id="ARBA00004922"/>
    </source>
</evidence>
<evidence type="ECO:0000256" key="16">
    <source>
        <dbReference type="RuleBase" id="RU361242"/>
    </source>
</evidence>
<feature type="domain" description="Ricin B lectin" evidence="18">
    <location>
        <begin position="552"/>
        <end position="667"/>
    </location>
</feature>
<keyword evidence="7" id="KW-0812">Transmembrane</keyword>
<comment type="cofactor">
    <cofactor evidence="1 16">
        <name>Mn(2+)</name>
        <dbReference type="ChEBI" id="CHEBI:29035"/>
    </cofactor>
</comment>
<dbReference type="GO" id="GO:0006493">
    <property type="term" value="P:protein O-linked glycosylation"/>
    <property type="evidence" value="ECO:0007669"/>
    <property type="project" value="TreeGrafter"/>
</dbReference>
<dbReference type="Pfam" id="PF00535">
    <property type="entry name" value="Glycos_transf_2"/>
    <property type="match status" value="1"/>
</dbReference>
<evidence type="ECO:0000256" key="5">
    <source>
        <dbReference type="ARBA" id="ARBA00022676"/>
    </source>
</evidence>
<dbReference type="PROSITE" id="PS50231">
    <property type="entry name" value="RICIN_B_LECTIN"/>
    <property type="match status" value="1"/>
</dbReference>
<dbReference type="AlphaFoldDB" id="A0AAN9BQ41"/>
<dbReference type="EC" id="2.4.1.-" evidence="16"/>
<feature type="region of interest" description="Disordered" evidence="17">
    <location>
        <begin position="81"/>
        <end position="149"/>
    </location>
</feature>
<dbReference type="FunFam" id="3.90.550.10:FF:000021">
    <property type="entry name" value="Polypeptide N-acetylgalactosaminyltransferase"/>
    <property type="match status" value="1"/>
</dbReference>
<dbReference type="PANTHER" id="PTHR11675">
    <property type="entry name" value="N-ACETYLGALACTOSAMINYLTRANSFERASE"/>
    <property type="match status" value="1"/>
</dbReference>
<keyword evidence="5 16" id="KW-0328">Glycosyltransferase</keyword>
<evidence type="ECO:0000256" key="1">
    <source>
        <dbReference type="ARBA" id="ARBA00001936"/>
    </source>
</evidence>
<keyword evidence="6 16" id="KW-0808">Transferase</keyword>
<evidence type="ECO:0000259" key="18">
    <source>
        <dbReference type="SMART" id="SM00458"/>
    </source>
</evidence>
<dbReference type="Gene3D" id="2.80.10.50">
    <property type="match status" value="1"/>
</dbReference>
<evidence type="ECO:0000256" key="7">
    <source>
        <dbReference type="ARBA" id="ARBA00022692"/>
    </source>
</evidence>
<evidence type="ECO:0000313" key="20">
    <source>
        <dbReference type="Proteomes" id="UP001374579"/>
    </source>
</evidence>
<comment type="subcellular location">
    <subcellularLocation>
        <location evidence="2 16">Golgi apparatus membrane</location>
        <topology evidence="2 16">Single-pass type II membrane protein</topology>
    </subcellularLocation>
</comment>
<evidence type="ECO:0000256" key="13">
    <source>
        <dbReference type="ARBA" id="ARBA00023136"/>
    </source>
</evidence>
<dbReference type="EMBL" id="JBAMIC010000003">
    <property type="protein sequence ID" value="KAK7109672.1"/>
    <property type="molecule type" value="Genomic_DNA"/>
</dbReference>
<evidence type="ECO:0000256" key="8">
    <source>
        <dbReference type="ARBA" id="ARBA00022723"/>
    </source>
</evidence>
<feature type="compositionally biased region" description="Basic and acidic residues" evidence="17">
    <location>
        <begin position="119"/>
        <end position="135"/>
    </location>
</feature>
<evidence type="ECO:0000313" key="19">
    <source>
        <dbReference type="EMBL" id="KAK7109672.1"/>
    </source>
</evidence>
<dbReference type="GO" id="GO:0030246">
    <property type="term" value="F:carbohydrate binding"/>
    <property type="evidence" value="ECO:0007669"/>
    <property type="project" value="UniProtKB-KW"/>
</dbReference>
<dbReference type="Pfam" id="PF00652">
    <property type="entry name" value="Ricin_B_lectin"/>
    <property type="match status" value="1"/>
</dbReference>
<protein>
    <recommendedName>
        <fullName evidence="16">Polypeptide N-acetylgalactosaminyltransferase</fullName>
        <ecNumber evidence="16">2.4.1.-</ecNumber>
    </recommendedName>
    <alternativeName>
        <fullName evidence="16">Protein-UDP acetylgalactosaminyltransferase</fullName>
    </alternativeName>
</protein>
<accession>A0AAN9BQ41</accession>
<dbReference type="CDD" id="cd02510">
    <property type="entry name" value="pp-GalNAc-T"/>
    <property type="match status" value="1"/>
</dbReference>
<evidence type="ECO:0000256" key="14">
    <source>
        <dbReference type="ARBA" id="ARBA00023157"/>
    </source>
</evidence>
<evidence type="ECO:0000256" key="9">
    <source>
        <dbReference type="ARBA" id="ARBA00022734"/>
    </source>
</evidence>
<evidence type="ECO:0000256" key="15">
    <source>
        <dbReference type="ARBA" id="ARBA00023211"/>
    </source>
</evidence>
<evidence type="ECO:0000256" key="11">
    <source>
        <dbReference type="ARBA" id="ARBA00022989"/>
    </source>
</evidence>
<dbReference type="Gene3D" id="3.90.550.10">
    <property type="entry name" value="Spore Coat Polysaccharide Biosynthesis Protein SpsA, Chain A"/>
    <property type="match status" value="1"/>
</dbReference>
<dbReference type="SUPFAM" id="SSF50370">
    <property type="entry name" value="Ricin B-like lectins"/>
    <property type="match status" value="1"/>
</dbReference>
<keyword evidence="15 16" id="KW-0464">Manganese</keyword>
<dbReference type="GO" id="GO:0004653">
    <property type="term" value="F:polypeptide N-acetylgalactosaminyltransferase activity"/>
    <property type="evidence" value="ECO:0007669"/>
    <property type="project" value="TreeGrafter"/>
</dbReference>
<dbReference type="InterPro" id="IPR001173">
    <property type="entry name" value="Glyco_trans_2-like"/>
</dbReference>
<evidence type="ECO:0000256" key="17">
    <source>
        <dbReference type="SAM" id="MobiDB-lite"/>
    </source>
</evidence>
<dbReference type="InterPro" id="IPR045885">
    <property type="entry name" value="GalNAc-T"/>
</dbReference>
<dbReference type="PANTHER" id="PTHR11675:SF126">
    <property type="entry name" value="RICIN B LECTIN DOMAIN-CONTAINING PROTEIN"/>
    <property type="match status" value="1"/>
</dbReference>
<dbReference type="GO" id="GO:0046872">
    <property type="term" value="F:metal ion binding"/>
    <property type="evidence" value="ECO:0007669"/>
    <property type="project" value="UniProtKB-KW"/>
</dbReference>
<evidence type="ECO:0000256" key="10">
    <source>
        <dbReference type="ARBA" id="ARBA00022968"/>
    </source>
</evidence>
<proteinExistence type="inferred from homology"/>
<keyword evidence="13" id="KW-0472">Membrane</keyword>
<keyword evidence="11" id="KW-1133">Transmembrane helix</keyword>
<dbReference type="SMART" id="SM00458">
    <property type="entry name" value="RICIN"/>
    <property type="match status" value="1"/>
</dbReference>
<comment type="similarity">
    <text evidence="4 16">Belongs to the glycosyltransferase 2 family. GalNAc-T subfamily.</text>
</comment>
<evidence type="ECO:0000256" key="2">
    <source>
        <dbReference type="ARBA" id="ARBA00004323"/>
    </source>
</evidence>
<name>A0AAN9BQ41_9CAEN</name>
<keyword evidence="12 16" id="KW-0333">Golgi apparatus</keyword>